<dbReference type="CDD" id="cd01008">
    <property type="entry name" value="PBP2_NrtA_SsuA_CpmA_like"/>
    <property type="match status" value="1"/>
</dbReference>
<dbReference type="Proteomes" id="UP001228044">
    <property type="component" value="Unassembled WGS sequence"/>
</dbReference>
<dbReference type="RefSeq" id="WP_290358159.1">
    <property type="nucleotide sequence ID" value="NZ_JAUHHC010000002.1"/>
</dbReference>
<dbReference type="SUPFAM" id="SSF53850">
    <property type="entry name" value="Periplasmic binding protein-like II"/>
    <property type="match status" value="1"/>
</dbReference>
<feature type="chain" id="PRO_5045723212" evidence="4">
    <location>
        <begin position="32"/>
        <end position="328"/>
    </location>
</feature>
<keyword evidence="3 4" id="KW-0732">Signal</keyword>
<protein>
    <submittedName>
        <fullName evidence="6">NrtA/SsuA/CpmA family ABC transporter substrate-binding protein</fullName>
    </submittedName>
</protein>
<keyword evidence="7" id="KW-1185">Reference proteome</keyword>
<gene>
    <name evidence="6" type="ORF">QWJ38_06000</name>
</gene>
<dbReference type="PANTHER" id="PTHR30024">
    <property type="entry name" value="ALIPHATIC SULFONATES-BINDING PROTEIN-RELATED"/>
    <property type="match status" value="1"/>
</dbReference>
<proteinExistence type="inferred from homology"/>
<comment type="caution">
    <text evidence="6">The sequence shown here is derived from an EMBL/GenBank/DDBJ whole genome shotgun (WGS) entry which is preliminary data.</text>
</comment>
<evidence type="ECO:0000256" key="4">
    <source>
        <dbReference type="SAM" id="SignalP"/>
    </source>
</evidence>
<dbReference type="Pfam" id="PF09084">
    <property type="entry name" value="NMT1"/>
    <property type="match status" value="1"/>
</dbReference>
<feature type="signal peptide" evidence="4">
    <location>
        <begin position="1"/>
        <end position="31"/>
    </location>
</feature>
<comment type="subcellular location">
    <subcellularLocation>
        <location evidence="1">Periplasm</location>
    </subcellularLocation>
</comment>
<reference evidence="6 7" key="1">
    <citation type="submission" date="2023-06" db="EMBL/GenBank/DDBJ databases">
        <title>Pelomonas sp. PFR6 16S ribosomal RNA gene Genome sequencing and assembly.</title>
        <authorList>
            <person name="Woo H."/>
        </authorList>
    </citation>
    <scope>NUCLEOTIDE SEQUENCE [LARGE SCALE GENOMIC DNA]</scope>
    <source>
        <strain evidence="6 7">PFR6</strain>
    </source>
</reference>
<evidence type="ECO:0000313" key="7">
    <source>
        <dbReference type="Proteomes" id="UP001228044"/>
    </source>
</evidence>
<dbReference type="EMBL" id="JAUHHC010000002">
    <property type="protein sequence ID" value="MDN3919833.1"/>
    <property type="molecule type" value="Genomic_DNA"/>
</dbReference>
<sequence length="328" mass="34755">MTPLIFRKLQQFGTRILLAAGAAAATASAAAQPVVIGEGLSVGWSQFFVADAEKLWEQQGLQAQAITFPSGRLVLDAVIGGRVLLGTAAETPVVFAALNGLPVRIIATTNNGGGKPYEPFTLVASTDIKTVADIKGRRIGYSQGTNAHLYLSRLLDSLGLKFSDITAISLTPSDFVNGAVSGTLDGFIWTEPFVSQALAQGKGKLHSLPSPGLYQGTSSVITLQSTIDKEPELLRKALRALAAADASIKRDPQKAIQAVSTRVNFELPLAQQYWPALNLGLGLDKKALVAELRAQAQWAIDNKLVRPDAKIPDFSTIVVGDFLPAAAR</sequence>
<evidence type="ECO:0000256" key="3">
    <source>
        <dbReference type="ARBA" id="ARBA00022729"/>
    </source>
</evidence>
<organism evidence="6 7">
    <name type="scientific">Roseateles violae</name>
    <dbReference type="NCBI Taxonomy" id="3058042"/>
    <lineage>
        <taxon>Bacteria</taxon>
        <taxon>Pseudomonadati</taxon>
        <taxon>Pseudomonadota</taxon>
        <taxon>Betaproteobacteria</taxon>
        <taxon>Burkholderiales</taxon>
        <taxon>Sphaerotilaceae</taxon>
        <taxon>Roseateles</taxon>
    </lineage>
</organism>
<dbReference type="InterPro" id="IPR015168">
    <property type="entry name" value="SsuA/THI5"/>
</dbReference>
<evidence type="ECO:0000259" key="5">
    <source>
        <dbReference type="Pfam" id="PF09084"/>
    </source>
</evidence>
<evidence type="ECO:0000256" key="2">
    <source>
        <dbReference type="ARBA" id="ARBA00010742"/>
    </source>
</evidence>
<accession>A0ABT8DPC8</accession>
<comment type="similarity">
    <text evidence="2">Belongs to the bacterial solute-binding protein SsuA/TauA family.</text>
</comment>
<evidence type="ECO:0000313" key="6">
    <source>
        <dbReference type="EMBL" id="MDN3919833.1"/>
    </source>
</evidence>
<feature type="domain" description="SsuA/THI5-like" evidence="5">
    <location>
        <begin position="47"/>
        <end position="255"/>
    </location>
</feature>
<dbReference type="Gene3D" id="3.40.190.10">
    <property type="entry name" value="Periplasmic binding protein-like II"/>
    <property type="match status" value="2"/>
</dbReference>
<evidence type="ECO:0000256" key="1">
    <source>
        <dbReference type="ARBA" id="ARBA00004418"/>
    </source>
</evidence>
<dbReference type="PANTHER" id="PTHR30024:SF47">
    <property type="entry name" value="TAURINE-BINDING PERIPLASMIC PROTEIN"/>
    <property type="match status" value="1"/>
</dbReference>
<name>A0ABT8DPC8_9BURK</name>